<dbReference type="Pfam" id="PF00069">
    <property type="entry name" value="Pkinase"/>
    <property type="match status" value="1"/>
</dbReference>
<dbReference type="SUPFAM" id="SSF56112">
    <property type="entry name" value="Protein kinase-like (PK-like)"/>
    <property type="match status" value="1"/>
</dbReference>
<reference evidence="8 9" key="1">
    <citation type="submission" date="2023-02" db="EMBL/GenBank/DDBJ databases">
        <title>Dictyobacter halimunensis sp. nov., a new member of the class Ktedonobacteria from forest soil in a geothermal area.</title>
        <authorList>
            <person name="Rachmania M.K."/>
            <person name="Ningsih F."/>
            <person name="Sakai Y."/>
            <person name="Yabe S."/>
            <person name="Yokota A."/>
            <person name="Sjamsuridzal W."/>
        </authorList>
    </citation>
    <scope>NUCLEOTIDE SEQUENCE [LARGE SCALE GENOMIC DNA]</scope>
    <source>
        <strain evidence="8 9">S3.2.2.5</strain>
    </source>
</reference>
<organism evidence="8 9">
    <name type="scientific">Dictyobacter halimunensis</name>
    <dbReference type="NCBI Taxonomy" id="3026934"/>
    <lineage>
        <taxon>Bacteria</taxon>
        <taxon>Bacillati</taxon>
        <taxon>Chloroflexota</taxon>
        <taxon>Ktedonobacteria</taxon>
        <taxon>Ktedonobacterales</taxon>
        <taxon>Dictyobacteraceae</taxon>
        <taxon>Dictyobacter</taxon>
    </lineage>
</organism>
<proteinExistence type="predicted"/>
<dbReference type="Proteomes" id="UP001344906">
    <property type="component" value="Unassembled WGS sequence"/>
</dbReference>
<dbReference type="InterPro" id="IPR000719">
    <property type="entry name" value="Prot_kinase_dom"/>
</dbReference>
<evidence type="ECO:0000313" key="8">
    <source>
        <dbReference type="EMBL" id="GLV57377.1"/>
    </source>
</evidence>
<evidence type="ECO:0000256" key="3">
    <source>
        <dbReference type="ARBA" id="ARBA00022741"/>
    </source>
</evidence>
<sequence length="553" mass="60350">MGIEPRYLGQYQLLERIASGGMGEVWKAMDTHLQRIVAIKLLLSNWRYSADFVARFQGEARLIASLRHPNIINIHNFAIEERPGEPPLLYMVMDYVEGQTLAQYLAATSKLGRFPSHEDILYLFSVLAQAIDYAHSRGMIHRDIKPANILLDQRDTRQRALGVPIITDFGIARRQGISGGTVVGSVVGTPLYVAPEQALGSYDEKRSDLYSLGIILYEMLTGIPPFRGDNMMNVIMQHVNQAPTPPELLNEAISAATSAVILKNIAKKPEDRFSSASEMVIALAESFHLPVPESLIQNLRTMPPHAVISLSYIPPSLADRPLLAETPPATLAAPAIDRHSGGASPVAQTDEIHALPNLAHVAAAPVQTPSAPSIVVPPRSPARSFLSHPRWLAAIAGLIVVLLIVGVTARLWPSAAAPAQLTPHGSVQFSYSLGSSHYDQLQITMQNVPDPPEGKMYYAWIDAPANESYVPHWQLEVRQKQIRSGTLSDNKVTNLVTPHSLFLITLEDASNTHILVPAIDASSRLYYAQLSPSGGATFEIKVCPQNVNSSPCT</sequence>
<dbReference type="EMBL" id="BSRI01000002">
    <property type="protein sequence ID" value="GLV57377.1"/>
    <property type="molecule type" value="Genomic_DNA"/>
</dbReference>
<protein>
    <recommendedName>
        <fullName evidence="1">non-specific serine/threonine protein kinase</fullName>
        <ecNumber evidence="1">2.7.11.1</ecNumber>
    </recommendedName>
</protein>
<dbReference type="PANTHER" id="PTHR43289:SF6">
    <property type="entry name" value="SERINE_THREONINE-PROTEIN KINASE NEKL-3"/>
    <property type="match status" value="1"/>
</dbReference>
<dbReference type="PROSITE" id="PS00108">
    <property type="entry name" value="PROTEIN_KINASE_ST"/>
    <property type="match status" value="1"/>
</dbReference>
<keyword evidence="5" id="KW-0067">ATP-binding</keyword>
<dbReference type="RefSeq" id="WP_338253299.1">
    <property type="nucleotide sequence ID" value="NZ_BSRI01000002.1"/>
</dbReference>
<feature type="transmembrane region" description="Helical" evidence="6">
    <location>
        <begin position="391"/>
        <end position="412"/>
    </location>
</feature>
<dbReference type="Gene3D" id="1.10.510.10">
    <property type="entry name" value="Transferase(Phosphotransferase) domain 1"/>
    <property type="match status" value="1"/>
</dbReference>
<keyword evidence="9" id="KW-1185">Reference proteome</keyword>
<dbReference type="PROSITE" id="PS50011">
    <property type="entry name" value="PROTEIN_KINASE_DOM"/>
    <property type="match status" value="1"/>
</dbReference>
<keyword evidence="4" id="KW-0418">Kinase</keyword>
<keyword evidence="3" id="KW-0547">Nucleotide-binding</keyword>
<accession>A0ABQ6FSY3</accession>
<dbReference type="InterPro" id="IPR008271">
    <property type="entry name" value="Ser/Thr_kinase_AS"/>
</dbReference>
<name>A0ABQ6FSY3_9CHLR</name>
<keyword evidence="6" id="KW-1133">Transmembrane helix</keyword>
<evidence type="ECO:0000313" key="9">
    <source>
        <dbReference type="Proteomes" id="UP001344906"/>
    </source>
</evidence>
<evidence type="ECO:0000259" key="7">
    <source>
        <dbReference type="PROSITE" id="PS50011"/>
    </source>
</evidence>
<dbReference type="EC" id="2.7.11.1" evidence="1"/>
<dbReference type="Gene3D" id="3.30.200.20">
    <property type="entry name" value="Phosphorylase Kinase, domain 1"/>
    <property type="match status" value="1"/>
</dbReference>
<evidence type="ECO:0000256" key="2">
    <source>
        <dbReference type="ARBA" id="ARBA00022679"/>
    </source>
</evidence>
<gene>
    <name evidence="8" type="ORF">KDH_42130</name>
</gene>
<dbReference type="SMART" id="SM00220">
    <property type="entry name" value="S_TKc"/>
    <property type="match status" value="1"/>
</dbReference>
<evidence type="ECO:0000256" key="6">
    <source>
        <dbReference type="SAM" id="Phobius"/>
    </source>
</evidence>
<keyword evidence="2" id="KW-0808">Transferase</keyword>
<evidence type="ECO:0000256" key="1">
    <source>
        <dbReference type="ARBA" id="ARBA00012513"/>
    </source>
</evidence>
<dbReference type="CDD" id="cd14014">
    <property type="entry name" value="STKc_PknB_like"/>
    <property type="match status" value="1"/>
</dbReference>
<dbReference type="InterPro" id="IPR011009">
    <property type="entry name" value="Kinase-like_dom_sf"/>
</dbReference>
<dbReference type="PANTHER" id="PTHR43289">
    <property type="entry name" value="MITOGEN-ACTIVATED PROTEIN KINASE KINASE KINASE 20-RELATED"/>
    <property type="match status" value="1"/>
</dbReference>
<comment type="caution">
    <text evidence="8">The sequence shown here is derived from an EMBL/GenBank/DDBJ whole genome shotgun (WGS) entry which is preliminary data.</text>
</comment>
<keyword evidence="6" id="KW-0812">Transmembrane</keyword>
<keyword evidence="6" id="KW-0472">Membrane</keyword>
<evidence type="ECO:0000256" key="4">
    <source>
        <dbReference type="ARBA" id="ARBA00022777"/>
    </source>
</evidence>
<evidence type="ECO:0000256" key="5">
    <source>
        <dbReference type="ARBA" id="ARBA00022840"/>
    </source>
</evidence>
<feature type="domain" description="Protein kinase" evidence="7">
    <location>
        <begin position="11"/>
        <end position="291"/>
    </location>
</feature>